<reference evidence="2 3" key="1">
    <citation type="journal article" date="2011" name="PLoS Genet.">
        <title>Comparative genomic analysis of human fungal pathogens causing paracoccidioidomycosis.</title>
        <authorList>
            <person name="Desjardins C.A."/>
            <person name="Champion M.D."/>
            <person name="Holder J.W."/>
            <person name="Muszewska A."/>
            <person name="Goldberg J."/>
            <person name="Bailao A.M."/>
            <person name="Brigido M.M."/>
            <person name="Ferreira M.E."/>
            <person name="Garcia A.M."/>
            <person name="Grynberg M."/>
            <person name="Gujja S."/>
            <person name="Heiman D.I."/>
            <person name="Henn M.R."/>
            <person name="Kodira C.D."/>
            <person name="Leon-Narvaez H."/>
            <person name="Longo L.V."/>
            <person name="Ma L.J."/>
            <person name="Malavazi I."/>
            <person name="Matsuo A.L."/>
            <person name="Morais F.V."/>
            <person name="Pereira M."/>
            <person name="Rodriguez-Brito S."/>
            <person name="Sakthikumar S."/>
            <person name="Salem-Izacc S.M."/>
            <person name="Sykes S.M."/>
            <person name="Teixeira M.M."/>
            <person name="Vallejo M.C."/>
            <person name="Walter M.E."/>
            <person name="Yandava C."/>
            <person name="Young S."/>
            <person name="Zeng Q."/>
            <person name="Zucker J."/>
            <person name="Felipe M.S."/>
            <person name="Goldman G.H."/>
            <person name="Haas B.J."/>
            <person name="McEwen J.G."/>
            <person name="Nino-Vega G."/>
            <person name="Puccia R."/>
            <person name="San-Blas G."/>
            <person name="Soares C.M."/>
            <person name="Birren B.W."/>
            <person name="Cuomo C.A."/>
        </authorList>
    </citation>
    <scope>NUCLEOTIDE SEQUENCE [LARGE SCALE GENOMIC DNA]</scope>
    <source>
        <strain evidence="3">ATCC MYA-826 / Pb01</strain>
    </source>
</reference>
<evidence type="ECO:0000313" key="2">
    <source>
        <dbReference type="EMBL" id="EEH40663.2"/>
    </source>
</evidence>
<protein>
    <submittedName>
        <fullName evidence="2">Uncharacterized protein</fullName>
    </submittedName>
</protein>
<dbReference type="eggNOG" id="ENOG502QS15">
    <property type="taxonomic scope" value="Eukaryota"/>
</dbReference>
<proteinExistence type="predicted"/>
<gene>
    <name evidence="2" type="ORF">PAAG_02639</name>
</gene>
<evidence type="ECO:0000313" key="3">
    <source>
        <dbReference type="Proteomes" id="UP000002059"/>
    </source>
</evidence>
<name>C1GVU4_PARBA</name>
<dbReference type="EMBL" id="KN293997">
    <property type="protein sequence ID" value="EEH40663.2"/>
    <property type="molecule type" value="Genomic_DNA"/>
</dbReference>
<dbReference type="PANTHER" id="PTHR42055">
    <property type="entry name" value="YALI0E03476P"/>
    <property type="match status" value="1"/>
</dbReference>
<keyword evidence="3" id="KW-1185">Reference proteome</keyword>
<accession>C1GVU4</accession>
<dbReference type="VEuPathDB" id="FungiDB:PAAG_02639"/>
<keyword evidence="1" id="KW-0732">Signal</keyword>
<dbReference type="RefSeq" id="XP_002795163.2">
    <property type="nucleotide sequence ID" value="XM_002795117.2"/>
</dbReference>
<dbReference type="PANTHER" id="PTHR42055:SF1">
    <property type="entry name" value="YALI0E03476P"/>
    <property type="match status" value="1"/>
</dbReference>
<feature type="signal peptide" evidence="1">
    <location>
        <begin position="1"/>
        <end position="24"/>
    </location>
</feature>
<dbReference type="Proteomes" id="UP000002059">
    <property type="component" value="Partially assembled WGS sequence"/>
</dbReference>
<dbReference type="OMA" id="TERDPWL"/>
<dbReference type="KEGG" id="pbl:PAAG_02639"/>
<dbReference type="OrthoDB" id="5312133at2759"/>
<evidence type="ECO:0000256" key="1">
    <source>
        <dbReference type="SAM" id="SignalP"/>
    </source>
</evidence>
<feature type="chain" id="PRO_5002910082" evidence="1">
    <location>
        <begin position="25"/>
        <end position="608"/>
    </location>
</feature>
<organism evidence="2 3">
    <name type="scientific">Paracoccidioides lutzii (strain ATCC MYA-826 / Pb01)</name>
    <name type="common">Paracoccidioides brasiliensis</name>
    <dbReference type="NCBI Taxonomy" id="502779"/>
    <lineage>
        <taxon>Eukaryota</taxon>
        <taxon>Fungi</taxon>
        <taxon>Dikarya</taxon>
        <taxon>Ascomycota</taxon>
        <taxon>Pezizomycotina</taxon>
        <taxon>Eurotiomycetes</taxon>
        <taxon>Eurotiomycetidae</taxon>
        <taxon>Onygenales</taxon>
        <taxon>Ajellomycetaceae</taxon>
        <taxon>Paracoccidioides</taxon>
    </lineage>
</organism>
<dbReference type="AlphaFoldDB" id="C1GVU4"/>
<dbReference type="GeneID" id="9098610"/>
<sequence>MISHRSTRLFVVVVFFAIFLLILSSTPSTSLSTSPSLHKNKASSYIDSVPRPNLPNLLPNFPNLPNLPKLPTPLGLPDINFRIPFPHSVHKPPEQKNSTSGETKWYSDWRWLNPFSSSITLDENRSVLPPLPPRTLIFAYYDSASKKQKGEAEADRQLLLTWRRAWWAKGFRPVVLGPAEAMNNHIYQEVKAKGLNKELEGDLMRWLAWGSVDSGILADWRCFPMTDYEDKSLVSLRRGTDPEFITRFENLGTGLFSGERSHVNVAIKSALDRDNLKDAKNMIDVVPDQFFMVEKSTSFAYYDPTTVVAHYSPIAEKIDKNPSAGKLALVDLINLHLQVTFQNTFSSGISVPKPFPKATTVLVNPAVTLAGLLAKCAPSMLQTSCPPNNPSCKPCTPRYAYKILQPSSYFNNSAIYTIGVLPHPYTLISIQSESANVTIPYIRRETDRDRWLVEATKSLLGERLDGSSRVVVFKNIVAGNFGMSNSLWFTVESFPANPKSALPSETVDDLEWHFGFRIPREKAGDSQTTFTGVFPGGAKEKIKTEFELIGKARQTLESGKKEDKKIREASEAWNLADTEVWRFVRAYRARSVIERKKWEQDEKGYAGS</sequence>
<dbReference type="HOGENOM" id="CLU_030660_0_0_1"/>